<evidence type="ECO:0000259" key="1">
    <source>
        <dbReference type="PROSITE" id="PS50030"/>
    </source>
</evidence>
<comment type="caution">
    <text evidence="2">The sequence shown here is derived from an EMBL/GenBank/DDBJ whole genome shotgun (WGS) entry which is preliminary data.</text>
</comment>
<dbReference type="EMBL" id="MLFT02000005">
    <property type="protein sequence ID" value="PHT48707.1"/>
    <property type="molecule type" value="Genomic_DNA"/>
</dbReference>
<organism evidence="2 3">
    <name type="scientific">Capsicum baccatum</name>
    <name type="common">Peruvian pepper</name>
    <dbReference type="NCBI Taxonomy" id="33114"/>
    <lineage>
        <taxon>Eukaryota</taxon>
        <taxon>Viridiplantae</taxon>
        <taxon>Streptophyta</taxon>
        <taxon>Embryophyta</taxon>
        <taxon>Tracheophyta</taxon>
        <taxon>Spermatophyta</taxon>
        <taxon>Magnoliopsida</taxon>
        <taxon>eudicotyledons</taxon>
        <taxon>Gunneridae</taxon>
        <taxon>Pentapetalae</taxon>
        <taxon>asterids</taxon>
        <taxon>lamiids</taxon>
        <taxon>Solanales</taxon>
        <taxon>Solanaceae</taxon>
        <taxon>Solanoideae</taxon>
        <taxon>Capsiceae</taxon>
        <taxon>Capsicum</taxon>
    </lineage>
</organism>
<proteinExistence type="predicted"/>
<feature type="domain" description="UBA" evidence="1">
    <location>
        <begin position="67"/>
        <end position="108"/>
    </location>
</feature>
<dbReference type="Proteomes" id="UP000224567">
    <property type="component" value="Unassembled WGS sequence"/>
</dbReference>
<accession>A0A2G2WTY6</accession>
<dbReference type="Gene3D" id="1.10.8.10">
    <property type="entry name" value="DNA helicase RuvA subunit, C-terminal domain"/>
    <property type="match status" value="1"/>
</dbReference>
<dbReference type="OrthoDB" id="1750885at2759"/>
<evidence type="ECO:0000313" key="2">
    <source>
        <dbReference type="EMBL" id="PHT48707.1"/>
    </source>
</evidence>
<name>A0A2G2WTY6_CAPBA</name>
<dbReference type="STRING" id="33114.A0A2G2WTY6"/>
<evidence type="ECO:0000313" key="3">
    <source>
        <dbReference type="Proteomes" id="UP000224567"/>
    </source>
</evidence>
<keyword evidence="3" id="KW-1185">Reference proteome</keyword>
<dbReference type="AlphaFoldDB" id="A0A2G2WTY6"/>
<dbReference type="InterPro" id="IPR015940">
    <property type="entry name" value="UBA"/>
</dbReference>
<dbReference type="PROSITE" id="PS50030">
    <property type="entry name" value="UBA"/>
    <property type="match status" value="1"/>
</dbReference>
<reference evidence="2 3" key="1">
    <citation type="journal article" date="2017" name="Genome Biol.">
        <title>New reference genome sequences of hot pepper reveal the massive evolution of plant disease-resistance genes by retroduplication.</title>
        <authorList>
            <person name="Kim S."/>
            <person name="Park J."/>
            <person name="Yeom S.I."/>
            <person name="Kim Y.M."/>
            <person name="Seo E."/>
            <person name="Kim K.T."/>
            <person name="Kim M.S."/>
            <person name="Lee J.M."/>
            <person name="Cheong K."/>
            <person name="Shin H.S."/>
            <person name="Kim S.B."/>
            <person name="Han K."/>
            <person name="Lee J."/>
            <person name="Park M."/>
            <person name="Lee H.A."/>
            <person name="Lee H.Y."/>
            <person name="Lee Y."/>
            <person name="Oh S."/>
            <person name="Lee J.H."/>
            <person name="Choi E."/>
            <person name="Choi E."/>
            <person name="Lee S.E."/>
            <person name="Jeon J."/>
            <person name="Kim H."/>
            <person name="Choi G."/>
            <person name="Song H."/>
            <person name="Lee J."/>
            <person name="Lee S.C."/>
            <person name="Kwon J.K."/>
            <person name="Lee H.Y."/>
            <person name="Koo N."/>
            <person name="Hong Y."/>
            <person name="Kim R.W."/>
            <person name="Kang W.H."/>
            <person name="Huh J.H."/>
            <person name="Kang B.C."/>
            <person name="Yang T.J."/>
            <person name="Lee Y.H."/>
            <person name="Bennetzen J.L."/>
            <person name="Choi D."/>
        </authorList>
    </citation>
    <scope>NUCLEOTIDE SEQUENCE [LARGE SCALE GENOMIC DNA]</scope>
    <source>
        <strain evidence="3">cv. PBC81</strain>
    </source>
</reference>
<gene>
    <name evidence="2" type="ORF">CQW23_12915</name>
</gene>
<protein>
    <recommendedName>
        <fullName evidence="1">UBA domain-containing protein</fullName>
    </recommendedName>
</protein>
<sequence>MFNFLEIRAVFNTKLMNRGVRCEYSDSENSSKPEGVSGIMPKVEDPYGDFPSLYTYTMPMGDNIASSSGTNVRSSLLSMGFKESLVDKAIEENGEDNIDLLLEILFANSDPPRAESSDSLDDLFRDDDDISSSAKYDGEVHIKEVVALAERGTKSLIVQEWAVHFIDKLVIAEEYHCSNISYIRLKKDNEEMSLALSPHFLLQEPDPCVGVCDDKRMSLLAMSFSLDEVEFAFGKLGM</sequence>
<reference evidence="3" key="2">
    <citation type="journal article" date="2017" name="J. Anim. Genet.">
        <title>Multiple reference genome sequences of hot pepper reveal the massive evolution of plant disease resistance genes by retroduplication.</title>
        <authorList>
            <person name="Kim S."/>
            <person name="Park J."/>
            <person name="Yeom S.-I."/>
            <person name="Kim Y.-M."/>
            <person name="Seo E."/>
            <person name="Kim K.-T."/>
            <person name="Kim M.-S."/>
            <person name="Lee J.M."/>
            <person name="Cheong K."/>
            <person name="Shin H.-S."/>
            <person name="Kim S.-B."/>
            <person name="Han K."/>
            <person name="Lee J."/>
            <person name="Park M."/>
            <person name="Lee H.-A."/>
            <person name="Lee H.-Y."/>
            <person name="Lee Y."/>
            <person name="Oh S."/>
            <person name="Lee J.H."/>
            <person name="Choi E."/>
            <person name="Choi E."/>
            <person name="Lee S.E."/>
            <person name="Jeon J."/>
            <person name="Kim H."/>
            <person name="Choi G."/>
            <person name="Song H."/>
            <person name="Lee J."/>
            <person name="Lee S.-C."/>
            <person name="Kwon J.-K."/>
            <person name="Lee H.-Y."/>
            <person name="Koo N."/>
            <person name="Hong Y."/>
            <person name="Kim R.W."/>
            <person name="Kang W.-H."/>
            <person name="Huh J.H."/>
            <person name="Kang B.-C."/>
            <person name="Yang T.-J."/>
            <person name="Lee Y.-H."/>
            <person name="Bennetzen J.L."/>
            <person name="Choi D."/>
        </authorList>
    </citation>
    <scope>NUCLEOTIDE SEQUENCE [LARGE SCALE GENOMIC DNA]</scope>
    <source>
        <strain evidence="3">cv. PBC81</strain>
    </source>
</reference>